<feature type="compositionally biased region" description="Acidic residues" evidence="1">
    <location>
        <begin position="289"/>
        <end position="307"/>
    </location>
</feature>
<feature type="compositionally biased region" description="Basic and acidic residues" evidence="1">
    <location>
        <begin position="117"/>
        <end position="131"/>
    </location>
</feature>
<accession>A0A427YV54</accession>
<evidence type="ECO:0000313" key="3">
    <source>
        <dbReference type="Proteomes" id="UP000279259"/>
    </source>
</evidence>
<dbReference type="EMBL" id="RSCD01000001">
    <property type="protein sequence ID" value="RSH95010.1"/>
    <property type="molecule type" value="Genomic_DNA"/>
</dbReference>
<evidence type="ECO:0000256" key="1">
    <source>
        <dbReference type="SAM" id="MobiDB-lite"/>
    </source>
</evidence>
<protein>
    <submittedName>
        <fullName evidence="2">Uncharacterized protein</fullName>
    </submittedName>
</protein>
<name>A0A427YV54_9TREE</name>
<feature type="region of interest" description="Disordered" evidence="1">
    <location>
        <begin position="510"/>
        <end position="559"/>
    </location>
</feature>
<feature type="compositionally biased region" description="Low complexity" evidence="1">
    <location>
        <begin position="73"/>
        <end position="82"/>
    </location>
</feature>
<feature type="compositionally biased region" description="Polar residues" evidence="1">
    <location>
        <begin position="42"/>
        <end position="51"/>
    </location>
</feature>
<feature type="compositionally biased region" description="Acidic residues" evidence="1">
    <location>
        <begin position="85"/>
        <end position="101"/>
    </location>
</feature>
<reference evidence="2 3" key="1">
    <citation type="submission" date="2018-11" db="EMBL/GenBank/DDBJ databases">
        <title>Genome sequence of Saitozyma podzolica DSM 27192.</title>
        <authorList>
            <person name="Aliyu H."/>
            <person name="Gorte O."/>
            <person name="Ochsenreither K."/>
        </authorList>
    </citation>
    <scope>NUCLEOTIDE SEQUENCE [LARGE SCALE GENOMIC DNA]</scope>
    <source>
        <strain evidence="2 3">DSM 27192</strain>
    </source>
</reference>
<feature type="compositionally biased region" description="Low complexity" evidence="1">
    <location>
        <begin position="273"/>
        <end position="288"/>
    </location>
</feature>
<proteinExistence type="predicted"/>
<gene>
    <name evidence="2" type="ORF">EHS25_000095</name>
</gene>
<evidence type="ECO:0000313" key="2">
    <source>
        <dbReference type="EMBL" id="RSH95010.1"/>
    </source>
</evidence>
<feature type="compositionally biased region" description="Basic and acidic residues" evidence="1">
    <location>
        <begin position="155"/>
        <end position="171"/>
    </location>
</feature>
<keyword evidence="3" id="KW-1185">Reference proteome</keyword>
<feature type="compositionally biased region" description="Low complexity" evidence="1">
    <location>
        <begin position="357"/>
        <end position="371"/>
    </location>
</feature>
<dbReference type="AlphaFoldDB" id="A0A427YV54"/>
<feature type="region of interest" description="Disordered" evidence="1">
    <location>
        <begin position="252"/>
        <end position="312"/>
    </location>
</feature>
<feature type="region of interest" description="Disordered" evidence="1">
    <location>
        <begin position="1"/>
        <end position="227"/>
    </location>
</feature>
<feature type="compositionally biased region" description="Low complexity" evidence="1">
    <location>
        <begin position="1"/>
        <end position="29"/>
    </location>
</feature>
<feature type="region of interest" description="Disordered" evidence="1">
    <location>
        <begin position="339"/>
        <end position="422"/>
    </location>
</feature>
<dbReference type="Proteomes" id="UP000279259">
    <property type="component" value="Unassembled WGS sequence"/>
</dbReference>
<organism evidence="2 3">
    <name type="scientific">Saitozyma podzolica</name>
    <dbReference type="NCBI Taxonomy" id="1890683"/>
    <lineage>
        <taxon>Eukaryota</taxon>
        <taxon>Fungi</taxon>
        <taxon>Dikarya</taxon>
        <taxon>Basidiomycota</taxon>
        <taxon>Agaricomycotina</taxon>
        <taxon>Tremellomycetes</taxon>
        <taxon>Tremellales</taxon>
        <taxon>Trimorphomycetaceae</taxon>
        <taxon>Saitozyma</taxon>
    </lineage>
</organism>
<feature type="compositionally biased region" description="Low complexity" evidence="1">
    <location>
        <begin position="532"/>
        <end position="547"/>
    </location>
</feature>
<sequence length="736" mass="78827">MPSSSNAPPASAGRRKLSVSPTSSVHPSPSLNPSVPRIKLSLRSTTPLPSRQNDRTPRPRRHHADQRQRHPFSSGSDSDSSDLTPAEDDEHDDEQDSDVEEVSPRRKKGDVTPTSKKGLDKGKGRASDAKKKASGSGSKVTITGPLGRERKRNVKLGEQERRRARDEKFGMGDDGYSGVTPTQSSRNIRALVDSDATSSFGDDESDHGNSITHGLGHESDDEETRGLPEAFAGQEIEDLAYGAGPAEIEVEREALSGWWEDEEDDEMFISHLSGSEAEQQSQSSANGSDSDDPMSDSDYSTDSDVVDEFGFPIPHAAASEGAADQGLVLMQNWDGEFVLVQPRHERSRSRRGERSSRAAGSVSGSTVISSGEQQGLLIDPDAVGHEFDDESEWSGNSDEDDGDTTDSMAEEDMPMLDSPALQELIEQQVGMGPNPNLAGLIEAVAAATTPAIVVTDTSNPETPALSTTSTATPNLSLAGPPAMPQTPAAQPVMGTFHPTTDDPAQHAVIDGSKTATKSPFTHRRRSRKGRADSMSSARTSTTAGAGAVERKRRSTAHSADPFALVPRVLPKKARYSSIPGHPRYIAAQRAFIERESTPSEEGSGGIELEDMLETSVLVHDFELPDPAGADEHLRHLIRFDRVPVSSYLRRNFGGRERYADSTGGTISTAAHAQLGGAGVVDLGMGMPALNWSSPMRGGAEDTLAGPMGRMLVSPVLLPQEGDRKGRRGRRMEALKI</sequence>
<feature type="compositionally biased region" description="Acidic residues" evidence="1">
    <location>
        <begin position="387"/>
        <end position="414"/>
    </location>
</feature>
<dbReference type="OrthoDB" id="2575639at2759"/>
<comment type="caution">
    <text evidence="2">The sequence shown here is derived from an EMBL/GenBank/DDBJ whole genome shotgun (WGS) entry which is preliminary data.</text>
</comment>